<evidence type="ECO:0000259" key="1">
    <source>
        <dbReference type="Pfam" id="PF09084"/>
    </source>
</evidence>
<dbReference type="InterPro" id="IPR006311">
    <property type="entry name" value="TAT_signal"/>
</dbReference>
<organism evidence="2 3">
    <name type="scientific">Acetobacter ascendens</name>
    <dbReference type="NCBI Taxonomy" id="481146"/>
    <lineage>
        <taxon>Bacteria</taxon>
        <taxon>Pseudomonadati</taxon>
        <taxon>Pseudomonadota</taxon>
        <taxon>Alphaproteobacteria</taxon>
        <taxon>Acetobacterales</taxon>
        <taxon>Acetobacteraceae</taxon>
        <taxon>Acetobacter</taxon>
    </lineage>
</organism>
<sequence>MPVQEFGMSLTRRTLLSAAAASSVAAFTPFKRAQAATPVRLLLSWFAQAEVGGFYQALAKGFYAQEGLDVHIDMGGPQVNTMQILTAGRADFVTGYDFQTLRGIQGGMPLLTVMSSFQHDLQGLMTHDNITDLAQLRNHPILISSPAHASYWGWLCKKFGYSPAQAKPYTFNLQPFFLDPEMAVQAYASSEPYEAQQRNVPVKFFPFADLGYPPYGTPVLTTHEFADKNDATTQAFVHASLLGWQDYMRDPEPGNALIRKANPRMTEGQIMFGHSAMAKANVVEGGDTKTLGLGCMTEARWQATYQFMVDNYLLDKTVNWQSAFTAKFTDRAKVMPA</sequence>
<gene>
    <name evidence="2" type="ORF">A4S02_04375</name>
</gene>
<dbReference type="AlphaFoldDB" id="A0A1D8QUY9"/>
<evidence type="ECO:0000313" key="3">
    <source>
        <dbReference type="Proteomes" id="UP000175973"/>
    </source>
</evidence>
<dbReference type="EMBL" id="CP015164">
    <property type="protein sequence ID" value="AOW46143.1"/>
    <property type="molecule type" value="Genomic_DNA"/>
</dbReference>
<dbReference type="Proteomes" id="UP000175973">
    <property type="component" value="Chromosome"/>
</dbReference>
<dbReference type="PROSITE" id="PS51318">
    <property type="entry name" value="TAT"/>
    <property type="match status" value="1"/>
</dbReference>
<dbReference type="Gene3D" id="3.40.190.10">
    <property type="entry name" value="Periplasmic binding protein-like II"/>
    <property type="match status" value="2"/>
</dbReference>
<dbReference type="InterPro" id="IPR015168">
    <property type="entry name" value="SsuA/THI5"/>
</dbReference>
<evidence type="ECO:0000313" key="2">
    <source>
        <dbReference type="EMBL" id="AOW46143.1"/>
    </source>
</evidence>
<reference evidence="3" key="1">
    <citation type="submission" date="2016-04" db="EMBL/GenBank/DDBJ databases">
        <authorList>
            <person name="Jeon C.O."/>
            <person name="Cho G.Y."/>
            <person name="Jeong H.I."/>
            <person name="Kim K.H."/>
        </authorList>
    </citation>
    <scope>NUCLEOTIDE SEQUENCE [LARGE SCALE GENOMIC DNA]</scope>
    <source>
        <strain evidence="3">LMG 1590</strain>
    </source>
</reference>
<accession>A0A1D8QUY9</accession>
<dbReference type="SUPFAM" id="SSF53850">
    <property type="entry name" value="Periplasmic binding protein-like II"/>
    <property type="match status" value="1"/>
</dbReference>
<dbReference type="Pfam" id="PF09084">
    <property type="entry name" value="NMT1"/>
    <property type="match status" value="1"/>
</dbReference>
<dbReference type="RefSeq" id="WP_070323059.1">
    <property type="nucleotide sequence ID" value="NZ_CP015164.1"/>
</dbReference>
<dbReference type="GO" id="GO:0009228">
    <property type="term" value="P:thiamine biosynthetic process"/>
    <property type="evidence" value="ECO:0007669"/>
    <property type="project" value="InterPro"/>
</dbReference>
<protein>
    <submittedName>
        <fullName evidence="2">Bicyclomycin resistance protein</fullName>
    </submittedName>
</protein>
<feature type="domain" description="SsuA/THI5-like" evidence="1">
    <location>
        <begin position="50"/>
        <end position="252"/>
    </location>
</feature>
<keyword evidence="3" id="KW-1185">Reference proteome</keyword>
<dbReference type="PANTHER" id="PTHR31528:SF3">
    <property type="entry name" value="THIAMINE BIOSYNTHESIS PROTEIN HI_0357-RELATED"/>
    <property type="match status" value="1"/>
</dbReference>
<dbReference type="KEGG" id="aasc:A4S02_04375"/>
<dbReference type="InterPro" id="IPR027939">
    <property type="entry name" value="NMT1/THI5"/>
</dbReference>
<name>A0A1D8QUY9_9PROT</name>
<proteinExistence type="predicted"/>
<dbReference type="PANTHER" id="PTHR31528">
    <property type="entry name" value="4-AMINO-5-HYDROXYMETHYL-2-METHYLPYRIMIDINE PHOSPHATE SYNTHASE THI11-RELATED"/>
    <property type="match status" value="1"/>
</dbReference>